<organism evidence="4 5">
    <name type="scientific">Rossellomorea pakistanensis</name>
    <dbReference type="NCBI Taxonomy" id="992288"/>
    <lineage>
        <taxon>Bacteria</taxon>
        <taxon>Bacillati</taxon>
        <taxon>Bacillota</taxon>
        <taxon>Bacilli</taxon>
        <taxon>Bacillales</taxon>
        <taxon>Bacillaceae</taxon>
        <taxon>Rossellomorea</taxon>
    </lineage>
</organism>
<evidence type="ECO:0000313" key="4">
    <source>
        <dbReference type="EMBL" id="MBM7586904.1"/>
    </source>
</evidence>
<dbReference type="SUPFAM" id="SSF47413">
    <property type="entry name" value="lambda repressor-like DNA-binding domains"/>
    <property type="match status" value="1"/>
</dbReference>
<reference evidence="4 5" key="1">
    <citation type="submission" date="2021-01" db="EMBL/GenBank/DDBJ databases">
        <title>Genomic Encyclopedia of Type Strains, Phase IV (KMG-IV): sequencing the most valuable type-strain genomes for metagenomic binning, comparative biology and taxonomic classification.</title>
        <authorList>
            <person name="Goeker M."/>
        </authorList>
    </citation>
    <scope>NUCLEOTIDE SEQUENCE [LARGE SCALE GENOMIC DNA]</scope>
    <source>
        <strain evidence="4 5">DSM 24834</strain>
    </source>
</reference>
<comment type="caution">
    <text evidence="4">The sequence shown here is derived from an EMBL/GenBank/DDBJ whole genome shotgun (WGS) entry which is preliminary data.</text>
</comment>
<sequence>MTELGARLKEAREAKGYSLEDLQRVTKIQKRYLIGIEEGNYDLIPGKFYVRAFIKQYAESVGLSPEIIFEEYKNDIPASFNDDIPEQLSRVRTRKTVPQSSSKAFDIIPKLLVAIFVIGALFVIWLVVSNYLGNDKNNGETNEDRSPVQVDQNKDADKNKKANENSNEQNETAKGDTNQTEMPEEKSETQKPELSVVESSGIQTTYELKNAEEFKLDLATSGDSWIEVYNSKGEQLSYGMMTDGGSKSIDLKDDPEASLIIGNASNTEIKVNGTVLQYEISPTEVVRQNITIQFSKSE</sequence>
<dbReference type="PROSITE" id="PS50943">
    <property type="entry name" value="HTH_CROC1"/>
    <property type="match status" value="1"/>
</dbReference>
<dbReference type="InterPro" id="IPR010982">
    <property type="entry name" value="Lambda_DNA-bd_dom_sf"/>
</dbReference>
<evidence type="ECO:0000256" key="2">
    <source>
        <dbReference type="SAM" id="Phobius"/>
    </source>
</evidence>
<dbReference type="PANTHER" id="PTHR34475:SF1">
    <property type="entry name" value="CYTOSKELETON PROTEIN RODZ"/>
    <property type="match status" value="1"/>
</dbReference>
<dbReference type="SMART" id="SM00530">
    <property type="entry name" value="HTH_XRE"/>
    <property type="match status" value="1"/>
</dbReference>
<dbReference type="Pfam" id="PF13464">
    <property type="entry name" value="RodZ_C"/>
    <property type="match status" value="1"/>
</dbReference>
<keyword evidence="2" id="KW-1133">Transmembrane helix</keyword>
<dbReference type="InterPro" id="IPR050400">
    <property type="entry name" value="Bact_Cytoskel_RodZ"/>
</dbReference>
<accession>A0ABS2NGE6</accession>
<keyword evidence="2" id="KW-0812">Transmembrane</keyword>
<dbReference type="EMBL" id="JAFBDZ010000003">
    <property type="protein sequence ID" value="MBM7586904.1"/>
    <property type="molecule type" value="Genomic_DNA"/>
</dbReference>
<proteinExistence type="predicted"/>
<keyword evidence="2" id="KW-0472">Membrane</keyword>
<dbReference type="Proteomes" id="UP001646157">
    <property type="component" value="Unassembled WGS sequence"/>
</dbReference>
<dbReference type="InterPro" id="IPR025194">
    <property type="entry name" value="RodZ-like_C"/>
</dbReference>
<evidence type="ECO:0000259" key="3">
    <source>
        <dbReference type="PROSITE" id="PS50943"/>
    </source>
</evidence>
<feature type="transmembrane region" description="Helical" evidence="2">
    <location>
        <begin position="111"/>
        <end position="132"/>
    </location>
</feature>
<evidence type="ECO:0000313" key="5">
    <source>
        <dbReference type="Proteomes" id="UP001646157"/>
    </source>
</evidence>
<gene>
    <name evidence="4" type="ORF">JOC86_003456</name>
</gene>
<feature type="compositionally biased region" description="Basic and acidic residues" evidence="1">
    <location>
        <begin position="142"/>
        <end position="163"/>
    </location>
</feature>
<feature type="domain" description="HTH cro/C1-type" evidence="3">
    <location>
        <begin position="8"/>
        <end position="41"/>
    </location>
</feature>
<dbReference type="CDD" id="cd00093">
    <property type="entry name" value="HTH_XRE"/>
    <property type="match status" value="1"/>
</dbReference>
<protein>
    <submittedName>
        <fullName evidence="4">Cytoskeletal protein RodZ</fullName>
    </submittedName>
</protein>
<feature type="region of interest" description="Disordered" evidence="1">
    <location>
        <begin position="137"/>
        <end position="198"/>
    </location>
</feature>
<dbReference type="PANTHER" id="PTHR34475">
    <property type="match status" value="1"/>
</dbReference>
<dbReference type="Gene3D" id="1.10.260.40">
    <property type="entry name" value="lambda repressor-like DNA-binding domains"/>
    <property type="match status" value="1"/>
</dbReference>
<dbReference type="Pfam" id="PF13413">
    <property type="entry name" value="HTH_25"/>
    <property type="match status" value="1"/>
</dbReference>
<evidence type="ECO:0000256" key="1">
    <source>
        <dbReference type="SAM" id="MobiDB-lite"/>
    </source>
</evidence>
<dbReference type="InterPro" id="IPR001387">
    <property type="entry name" value="Cro/C1-type_HTH"/>
</dbReference>
<keyword evidence="5" id="KW-1185">Reference proteome</keyword>
<name>A0ABS2NGE6_9BACI</name>